<accession>A0A9W6L9G1</accession>
<dbReference type="PANTHER" id="PTHR44119:SF4">
    <property type="entry name" value="AEROBIC COBALTOCHELATASE SUBUNIT COBN"/>
    <property type="match status" value="1"/>
</dbReference>
<sequence length="1269" mass="141328">MKTIQISYFSATATELPSLSRGVSRFRDGGGQVEVSARTQTQLFDQARARAFVADALRSDAVIVALHGGKASCPAFEPLVSALKEHRAAGQPVPHLYIQPTGSDDEAILAAREYSDGMNDGTWEALCRYLTAGGPVNVERALAYLSAMLTGGPVTDVPPPQPVVQEGIYHPEAGHVADFGLYAGEYINRQKPTVGIWFNQTYWLNGNLAHIDALIREIEARGANVLPVFSMRFKDAAIGNRGSDEVVKEYFMDGEKPRIDVLVSAMAMSMTMTQPDYATVFPGLNVPVLQAMCTLNPYAVWKESIQGLSIMDVTFQAAQPEFDGNLITFPVASREEDTVDPVTGALLSCYRPIPERTAAFVKLALNWANLRRKPNSEKRIGIVFHHYPPRNDRIGCAAGLDTFTAVKRLLDVMAESGYRIERRYESGDELANELLQRMTCDRKWLTPDQMADRAEATADRSVFMPWHEALPEIVRRKMTENWGEMPGELFVHEDRLLFAGLANGNVFLTIQPPRGKLENPEAILHDLHLSPPHHYLAHYRWLKNVFKADAVMHVGKHGSLEWLPGKALGLSEECYPDLSIMDLPNIYPYIINDPGEGTQAKRRSYCCIIDHLTPTYTNADLYEELTDVERTLDDYTQAARQDPGKLPVLAGLLWDAVEAADLQHDLAFTREQALGDMDAFLARLHSYLSELSDTMISDGLHVLGEPPEGERLVEFLAQLTRLPNGDVPSLREEIVAAMGFRYDELLDRRGEAVPGSGGMTGGKLIERAHNCARELIRALDARGYDPEAIPELATAFQGKAFPRIERVLRYITDILTPNIMRTKEEMSAALSSFSGGFVPPGPSGAPTRGQADILPTGRNFFSLDPRTIPSPAAWEVGKALGDTLIKRCLEEQGKYPDNIGIIVWGCPTMRSRGDDVAEVLYLLGVRPLWRSNGVVEGLEIIPAKELGRPRIDVTPRISGFFRDAFPNLVQLIDHAVGMVAALEEPPESNFIRRHVLADRDNYRGEGLSEQDAWRLATLRVFGCPPGTYGAGVEELVESKQWKTREDLGEAYIRYSSHAYGRGHYGTHTPAVFRRLLSRMDVTVKNEDSREYDMLSCTDFYNYYGGLIAASATVRGVMPFALVGDSSDPRRVLLRTTQEETKHVLRSRLLNPKWLEGLKRHGYKGAGDISKVMDIIIGWDATADVMEDWMYERVANRYGLDPEMQKWLKEVNPYALQNILDKLLEVIERGMWDADDDMREKLRDAYLDIEGDIEEAVEAAAPAGVKGTSA</sequence>
<organism evidence="2 3">
    <name type="scientific">Desulforhabdus amnigena</name>
    <dbReference type="NCBI Taxonomy" id="40218"/>
    <lineage>
        <taxon>Bacteria</taxon>
        <taxon>Pseudomonadati</taxon>
        <taxon>Thermodesulfobacteriota</taxon>
        <taxon>Syntrophobacteria</taxon>
        <taxon>Syntrophobacterales</taxon>
        <taxon>Syntrophobacteraceae</taxon>
        <taxon>Desulforhabdus</taxon>
    </lineage>
</organism>
<comment type="caution">
    <text evidence="2">The sequence shown here is derived from an EMBL/GenBank/DDBJ whole genome shotgun (WGS) entry which is preliminary data.</text>
</comment>
<evidence type="ECO:0000313" key="3">
    <source>
        <dbReference type="Proteomes" id="UP001144372"/>
    </source>
</evidence>
<dbReference type="AlphaFoldDB" id="A0A9W6L9G1"/>
<dbReference type="EMBL" id="BSDR01000001">
    <property type="protein sequence ID" value="GLI35086.1"/>
    <property type="molecule type" value="Genomic_DNA"/>
</dbReference>
<dbReference type="InterPro" id="IPR011953">
    <property type="entry name" value="Cobalto_CobN"/>
</dbReference>
<dbReference type="NCBIfam" id="TIGR02257">
    <property type="entry name" value="cobalto_cobN"/>
    <property type="match status" value="1"/>
</dbReference>
<dbReference type="GO" id="GO:0009236">
    <property type="term" value="P:cobalamin biosynthetic process"/>
    <property type="evidence" value="ECO:0007669"/>
    <property type="project" value="InterPro"/>
</dbReference>
<protein>
    <submittedName>
        <fullName evidence="2">Cobaltochelatase subunit CobN</fullName>
    </submittedName>
</protein>
<evidence type="ECO:0000259" key="1">
    <source>
        <dbReference type="Pfam" id="PF02514"/>
    </source>
</evidence>
<dbReference type="RefSeq" id="WP_281794635.1">
    <property type="nucleotide sequence ID" value="NZ_BSDR01000001.1"/>
</dbReference>
<dbReference type="Proteomes" id="UP001144372">
    <property type="component" value="Unassembled WGS sequence"/>
</dbReference>
<dbReference type="PANTHER" id="PTHR44119">
    <property type="entry name" value="MAGNESIUM-CHELATASE SUBUNIT CHLH, CHLOROPLASTIC"/>
    <property type="match status" value="1"/>
</dbReference>
<keyword evidence="3" id="KW-1185">Reference proteome</keyword>
<dbReference type="GO" id="GO:0051116">
    <property type="term" value="F:cobaltochelatase activity"/>
    <property type="evidence" value="ECO:0007669"/>
    <property type="project" value="InterPro"/>
</dbReference>
<dbReference type="InterPro" id="IPR003672">
    <property type="entry name" value="CobN/Mg_chltase"/>
</dbReference>
<reference evidence="2" key="1">
    <citation type="submission" date="2022-12" db="EMBL/GenBank/DDBJ databases">
        <title>Reference genome sequencing for broad-spectrum identification of bacterial and archaeal isolates by mass spectrometry.</title>
        <authorList>
            <person name="Sekiguchi Y."/>
            <person name="Tourlousse D.M."/>
        </authorList>
    </citation>
    <scope>NUCLEOTIDE SEQUENCE</scope>
    <source>
        <strain evidence="2">ASRB1</strain>
    </source>
</reference>
<dbReference type="Pfam" id="PF02514">
    <property type="entry name" value="CobN-Mg_chel"/>
    <property type="match status" value="1"/>
</dbReference>
<dbReference type="CDD" id="cd10150">
    <property type="entry name" value="CobN_like"/>
    <property type="match status" value="1"/>
</dbReference>
<name>A0A9W6L9G1_9BACT</name>
<gene>
    <name evidence="2" type="ORF">DAMNIGENAA_25190</name>
</gene>
<feature type="domain" description="CobN/magnesium chelatase" evidence="1">
    <location>
        <begin position="128"/>
        <end position="1237"/>
    </location>
</feature>
<proteinExistence type="predicted"/>
<evidence type="ECO:0000313" key="2">
    <source>
        <dbReference type="EMBL" id="GLI35086.1"/>
    </source>
</evidence>